<proteinExistence type="predicted"/>
<sequence length="674" mass="75687">MVTVEDNARGIRRGEMSVEQRRNERAWETGDAWVNPPTSGIVRHDSHMGKLVGGGGATPPRIEPGSPEWEAGSITTTPPFPLTTVLWVCATSGRMDHCLAISNLRSIPGSRERGVRVSVPTLARSLVSAQLACTLYDWKNFFDANHELEMKVDRSRWLRSTNLRVLTLNCFSANTTCKNGMDWICVQNTVSSQTVHQIAAHSRRFQRLALLWTSLVLFDGGFWPLCFVSVPLCQGFVCRLSQRNSNWALRYEILLAAHEAHHLRTNHSQARDAELQQVRSLTEKALRTQGSDSLCTVPTINILSVRYVLHQAIKDMGTERVKLSTFMSWESMRLERGEHGAAPECKGGGNGRSLRKPTEQRHRLARFPRAKIRGRPHRESKPISPWCERSGTPILRSSRDEGWMRIDDALRLVLAYIGPLFGKLSPIAGRILVLPPPCRAASRTLETSRNSISSGRVFTGSNKSKSELGQAQIARRVLHSVESEGSGFAPRRLRRGRCPARLQHWEFVNKSVSLELRQYTKCHSNVKMKQVRQDTPGCSGVKFAAVNISGGYRAEFRLPTVSPWRNGNPLEAATRARAIKTRHAADELVQQLPAQRDEHRADWSSASFAWGKKKRPSLARDAAPGGKNSASFRAKKRRVGLARQPKSAQLQKKTETRALKMSTYEWHLTTFRIQ</sequence>
<evidence type="ECO:0000313" key="3">
    <source>
        <dbReference type="Proteomes" id="UP001159363"/>
    </source>
</evidence>
<comment type="caution">
    <text evidence="2">The sequence shown here is derived from an EMBL/GenBank/DDBJ whole genome shotgun (WGS) entry which is preliminary data.</text>
</comment>
<reference evidence="2 3" key="1">
    <citation type="submission" date="2023-02" db="EMBL/GenBank/DDBJ databases">
        <title>LHISI_Scaffold_Assembly.</title>
        <authorList>
            <person name="Stuart O.P."/>
            <person name="Cleave R."/>
            <person name="Magrath M.J.L."/>
            <person name="Mikheyev A.S."/>
        </authorList>
    </citation>
    <scope>NUCLEOTIDE SEQUENCE [LARGE SCALE GENOMIC DNA]</scope>
    <source>
        <strain evidence="2">Daus_M_001</strain>
        <tissue evidence="2">Leg muscle</tissue>
    </source>
</reference>
<feature type="region of interest" description="Disordered" evidence="1">
    <location>
        <begin position="339"/>
        <end position="359"/>
    </location>
</feature>
<name>A0ABQ9GEK7_9NEOP</name>
<evidence type="ECO:0000256" key="1">
    <source>
        <dbReference type="SAM" id="MobiDB-lite"/>
    </source>
</evidence>
<accession>A0ABQ9GEK7</accession>
<gene>
    <name evidence="2" type="ORF">PR048_027129</name>
</gene>
<evidence type="ECO:0000313" key="2">
    <source>
        <dbReference type="EMBL" id="KAJ8870830.1"/>
    </source>
</evidence>
<keyword evidence="3" id="KW-1185">Reference proteome</keyword>
<dbReference type="Proteomes" id="UP001159363">
    <property type="component" value="Chromosome 11"/>
</dbReference>
<feature type="region of interest" description="Disordered" evidence="1">
    <location>
        <begin position="614"/>
        <end position="649"/>
    </location>
</feature>
<dbReference type="EMBL" id="JARBHB010000012">
    <property type="protein sequence ID" value="KAJ8870830.1"/>
    <property type="molecule type" value="Genomic_DNA"/>
</dbReference>
<protein>
    <submittedName>
        <fullName evidence="2">Uncharacterized protein</fullName>
    </submittedName>
</protein>
<organism evidence="2 3">
    <name type="scientific">Dryococelus australis</name>
    <dbReference type="NCBI Taxonomy" id="614101"/>
    <lineage>
        <taxon>Eukaryota</taxon>
        <taxon>Metazoa</taxon>
        <taxon>Ecdysozoa</taxon>
        <taxon>Arthropoda</taxon>
        <taxon>Hexapoda</taxon>
        <taxon>Insecta</taxon>
        <taxon>Pterygota</taxon>
        <taxon>Neoptera</taxon>
        <taxon>Polyneoptera</taxon>
        <taxon>Phasmatodea</taxon>
        <taxon>Verophasmatodea</taxon>
        <taxon>Anareolatae</taxon>
        <taxon>Phasmatidae</taxon>
        <taxon>Eurycanthinae</taxon>
        <taxon>Dryococelus</taxon>
    </lineage>
</organism>